<protein>
    <recommendedName>
        <fullName evidence="3">Histidine phosphatase family protein</fullName>
    </recommendedName>
</protein>
<evidence type="ECO:0000313" key="1">
    <source>
        <dbReference type="EMBL" id="OYN77734.1"/>
    </source>
</evidence>
<dbReference type="Pfam" id="PF00300">
    <property type="entry name" value="His_Phos_1"/>
    <property type="match status" value="1"/>
</dbReference>
<dbReference type="PANTHER" id="PTHR48100:SF51">
    <property type="entry name" value="PHOSPHOGLYCERATE MUTASE"/>
    <property type="match status" value="1"/>
</dbReference>
<dbReference type="SMART" id="SM00855">
    <property type="entry name" value="PGAM"/>
    <property type="match status" value="1"/>
</dbReference>
<reference evidence="1 2" key="1">
    <citation type="submission" date="2017-07" db="EMBL/GenBank/DDBJ databases">
        <title>The new phylogeny of genus Mycobacterium.</title>
        <authorList>
            <person name="Tortoli E."/>
            <person name="Trovato A."/>
            <person name="Cirillo D.M."/>
        </authorList>
    </citation>
    <scope>NUCLEOTIDE SEQUENCE [LARGE SCALE GENOMIC DNA]</scope>
    <source>
        <strain evidence="1 2">ATCC 33027</strain>
    </source>
</reference>
<dbReference type="CDD" id="cd07067">
    <property type="entry name" value="HP_PGM_like"/>
    <property type="match status" value="1"/>
</dbReference>
<organism evidence="1 2">
    <name type="scientific">Mycolicibacterium sphagni</name>
    <dbReference type="NCBI Taxonomy" id="1786"/>
    <lineage>
        <taxon>Bacteria</taxon>
        <taxon>Bacillati</taxon>
        <taxon>Actinomycetota</taxon>
        <taxon>Actinomycetes</taxon>
        <taxon>Mycobacteriales</taxon>
        <taxon>Mycobacteriaceae</taxon>
        <taxon>Mycolicibacterium</taxon>
    </lineage>
</organism>
<dbReference type="GO" id="GO:0016791">
    <property type="term" value="F:phosphatase activity"/>
    <property type="evidence" value="ECO:0007669"/>
    <property type="project" value="TreeGrafter"/>
</dbReference>
<dbReference type="InterPro" id="IPR029033">
    <property type="entry name" value="His_PPase_superfam"/>
</dbReference>
<dbReference type="RefSeq" id="WP_094481958.1">
    <property type="nucleotide sequence ID" value="NZ_JACKSC010000266.1"/>
</dbReference>
<evidence type="ECO:0000313" key="2">
    <source>
        <dbReference type="Proteomes" id="UP000216063"/>
    </source>
</evidence>
<dbReference type="OrthoDB" id="3215466at2"/>
<dbReference type="SUPFAM" id="SSF53254">
    <property type="entry name" value="Phosphoglycerate mutase-like"/>
    <property type="match status" value="1"/>
</dbReference>
<dbReference type="Gene3D" id="3.40.50.1240">
    <property type="entry name" value="Phosphoglycerate mutase-like"/>
    <property type="match status" value="1"/>
</dbReference>
<dbReference type="PANTHER" id="PTHR48100">
    <property type="entry name" value="BROAD-SPECIFICITY PHOSPHATASE YOR283W-RELATED"/>
    <property type="match status" value="1"/>
</dbReference>
<dbReference type="InterPro" id="IPR050275">
    <property type="entry name" value="PGM_Phosphatase"/>
</dbReference>
<evidence type="ECO:0008006" key="3">
    <source>
        <dbReference type="Google" id="ProtNLM"/>
    </source>
</evidence>
<dbReference type="InterPro" id="IPR013078">
    <property type="entry name" value="His_Pase_superF_clade-1"/>
</dbReference>
<proteinExistence type="predicted"/>
<name>A0A255DEL7_9MYCO</name>
<keyword evidence="2" id="KW-1185">Reference proteome</keyword>
<dbReference type="Proteomes" id="UP000216063">
    <property type="component" value="Unassembled WGS sequence"/>
</dbReference>
<sequence length="202" mass="22688">MTDRTTVHVMRHGEVHNPDGILYGRLPDFHLSDRGRAQAERVASWLAARDIVYVVASPLERAQETSAPIAAHHGLAVDTDDELIESENVFQGEKVSPGDGALRDPRNWWHLRNPRLPSWGEPYTEIAARMRRAVERARIKAAGHEAVCVSHQLPVETLRRSMTGAKLHHFPTRRLCNLASVTSFYFDGDDYAGWGYTELAGK</sequence>
<dbReference type="GO" id="GO:0005737">
    <property type="term" value="C:cytoplasm"/>
    <property type="evidence" value="ECO:0007669"/>
    <property type="project" value="TreeGrafter"/>
</dbReference>
<comment type="caution">
    <text evidence="1">The sequence shown here is derived from an EMBL/GenBank/DDBJ whole genome shotgun (WGS) entry which is preliminary data.</text>
</comment>
<gene>
    <name evidence="1" type="ORF">CG716_17810</name>
</gene>
<dbReference type="EMBL" id="NOZR01000015">
    <property type="protein sequence ID" value="OYN77734.1"/>
    <property type="molecule type" value="Genomic_DNA"/>
</dbReference>
<accession>A0A255DEL7</accession>
<dbReference type="AlphaFoldDB" id="A0A255DEL7"/>